<dbReference type="VEuPathDB" id="FungiDB:GMDG_05812"/>
<dbReference type="GeneID" id="36283343"/>
<dbReference type="InterPro" id="IPR002347">
    <property type="entry name" value="SDR_fam"/>
</dbReference>
<sequence length="292" mass="31010">MEEFLIKDEDLTSLKDKVVVLTGGSSGIGLATVTLLLSLGASVVSGDINPPADSPASPAFTFVQTNVANWSDLRTLFKIAHEHHSRIDYVFANAGIGPRADYLSLAADEAGELQEPSHELIDVSLKGVVNTAVLGVHYMKTQAEGGNIVLMGSSTGLQPLRAPDYSTAKHGVLGFGRGYARLLNVASVPVRINTLMPSWTTTSVVPSMDIIMPGISQPSQAPLIVARAAVYLMATKQRQGEVVYVADGKYTEIEKTILFPAYEKIKGEGNKTDDQVLENILAFAAKAAAAGQ</sequence>
<dbReference type="Pfam" id="PF00106">
    <property type="entry name" value="adh_short"/>
    <property type="match status" value="1"/>
</dbReference>
<dbReference type="OrthoDB" id="37659at2759"/>
<reference evidence="3" key="1">
    <citation type="submission" date="2016-03" db="EMBL/GenBank/DDBJ databases">
        <title>Updated assembly of Pseudogymnoascus destructans, the fungus causing white-nose syndrome of bats.</title>
        <authorList>
            <person name="Palmer J.M."/>
            <person name="Drees K.P."/>
            <person name="Foster J.T."/>
            <person name="Lindner D.L."/>
        </authorList>
    </citation>
    <scope>NUCLEOTIDE SEQUENCE [LARGE SCALE GENOMIC DNA]</scope>
    <source>
        <strain evidence="3">20631-21</strain>
    </source>
</reference>
<dbReference type="Gene3D" id="3.40.50.720">
    <property type="entry name" value="NAD(P)-binding Rossmann-like Domain"/>
    <property type="match status" value="1"/>
</dbReference>
<gene>
    <name evidence="3" type="ORF">VC83_00244</name>
</gene>
<evidence type="ECO:0000256" key="1">
    <source>
        <dbReference type="ARBA" id="ARBA00006484"/>
    </source>
</evidence>
<dbReference type="InterPro" id="IPR036291">
    <property type="entry name" value="NAD(P)-bd_dom_sf"/>
</dbReference>
<evidence type="ECO:0000256" key="2">
    <source>
        <dbReference type="ARBA" id="ARBA00023002"/>
    </source>
</evidence>
<dbReference type="Proteomes" id="UP000077154">
    <property type="component" value="Unassembled WGS sequence"/>
</dbReference>
<dbReference type="RefSeq" id="XP_024328241.1">
    <property type="nucleotide sequence ID" value="XM_024463939.1"/>
</dbReference>
<dbReference type="PRINTS" id="PR00081">
    <property type="entry name" value="GDHRDH"/>
</dbReference>
<protein>
    <submittedName>
        <fullName evidence="3">Uncharacterized protein</fullName>
    </submittedName>
</protein>
<dbReference type="AlphaFoldDB" id="A0A177ANQ3"/>
<organism evidence="3">
    <name type="scientific">Pseudogymnoascus destructans</name>
    <dbReference type="NCBI Taxonomy" id="655981"/>
    <lineage>
        <taxon>Eukaryota</taxon>
        <taxon>Fungi</taxon>
        <taxon>Dikarya</taxon>
        <taxon>Ascomycota</taxon>
        <taxon>Pezizomycotina</taxon>
        <taxon>Leotiomycetes</taxon>
        <taxon>Thelebolales</taxon>
        <taxon>Thelebolaceae</taxon>
        <taxon>Pseudogymnoascus</taxon>
    </lineage>
</organism>
<dbReference type="PANTHER" id="PTHR43180">
    <property type="entry name" value="3-OXOACYL-(ACYL-CARRIER-PROTEIN) REDUCTASE (AFU_ORTHOLOGUE AFUA_6G11210)"/>
    <property type="match status" value="1"/>
</dbReference>
<accession>A0A177ANQ3</accession>
<keyword evidence="2" id="KW-0560">Oxidoreductase</keyword>
<proteinExistence type="inferred from homology"/>
<dbReference type="GO" id="GO:0016491">
    <property type="term" value="F:oxidoreductase activity"/>
    <property type="evidence" value="ECO:0007669"/>
    <property type="project" value="UniProtKB-KW"/>
</dbReference>
<dbReference type="EMBL" id="KV441386">
    <property type="protein sequence ID" value="OAF62971.1"/>
    <property type="molecule type" value="Genomic_DNA"/>
</dbReference>
<dbReference type="PANTHER" id="PTHR43180:SF10">
    <property type="entry name" value="NAD(P)-BINDING PROTEIN"/>
    <property type="match status" value="1"/>
</dbReference>
<comment type="similarity">
    <text evidence="1">Belongs to the short-chain dehydrogenases/reductases (SDR) family.</text>
</comment>
<evidence type="ECO:0000313" key="3">
    <source>
        <dbReference type="EMBL" id="OAF62971.1"/>
    </source>
</evidence>
<dbReference type="SUPFAM" id="SSF51735">
    <property type="entry name" value="NAD(P)-binding Rossmann-fold domains"/>
    <property type="match status" value="1"/>
</dbReference>
<name>A0A177ANQ3_9PEZI</name>
<dbReference type="eggNOG" id="KOG4169">
    <property type="taxonomic scope" value="Eukaryota"/>
</dbReference>